<proteinExistence type="predicted"/>
<gene>
    <name evidence="8" type="ORF">PHYPA_016349</name>
    <name evidence="9" type="ORF">PHYPA_016350</name>
</gene>
<reference evidence="9 11" key="2">
    <citation type="journal article" date="2018" name="Plant J.">
        <title>The Physcomitrella patens chromosome-scale assembly reveals moss genome structure and evolution.</title>
        <authorList>
            <person name="Lang D."/>
            <person name="Ullrich K.K."/>
            <person name="Murat F."/>
            <person name="Fuchs J."/>
            <person name="Jenkins J."/>
            <person name="Haas F.B."/>
            <person name="Piednoel M."/>
            <person name="Gundlach H."/>
            <person name="Van Bel M."/>
            <person name="Meyberg R."/>
            <person name="Vives C."/>
            <person name="Morata J."/>
            <person name="Symeonidi A."/>
            <person name="Hiss M."/>
            <person name="Muchero W."/>
            <person name="Kamisugi Y."/>
            <person name="Saleh O."/>
            <person name="Blanc G."/>
            <person name="Decker E.L."/>
            <person name="van Gessel N."/>
            <person name="Grimwood J."/>
            <person name="Hayes R.D."/>
            <person name="Graham S.W."/>
            <person name="Gunter L.E."/>
            <person name="McDaniel S.F."/>
            <person name="Hoernstein S.N.W."/>
            <person name="Larsson A."/>
            <person name="Li F.W."/>
            <person name="Perroud P.F."/>
            <person name="Phillips J."/>
            <person name="Ranjan P."/>
            <person name="Rokshar D.S."/>
            <person name="Rothfels C.J."/>
            <person name="Schneider L."/>
            <person name="Shu S."/>
            <person name="Stevenson D.W."/>
            <person name="Thummler F."/>
            <person name="Tillich M."/>
            <person name="Villarreal Aguilar J.C."/>
            <person name="Widiez T."/>
            <person name="Wong G.K."/>
            <person name="Wymore A."/>
            <person name="Zhang Y."/>
            <person name="Zimmer A.D."/>
            <person name="Quatrano R.S."/>
            <person name="Mayer K.F.X."/>
            <person name="Goodstein D."/>
            <person name="Casacuberta J.M."/>
            <person name="Vandepoele K."/>
            <person name="Reski R."/>
            <person name="Cuming A.C."/>
            <person name="Tuskan G.A."/>
            <person name="Maumus F."/>
            <person name="Salse J."/>
            <person name="Schmutz J."/>
            <person name="Rensing S.A."/>
        </authorList>
    </citation>
    <scope>NUCLEOTIDE SEQUENCE [LARGE SCALE GENOMIC DNA]</scope>
    <source>
        <strain evidence="10 11">cv. Gransden 2004</strain>
    </source>
</reference>
<keyword evidence="2" id="KW-0805">Transcription regulation</keyword>
<keyword evidence="11" id="KW-1185">Reference proteome</keyword>
<dbReference type="GO" id="GO:0003677">
    <property type="term" value="F:DNA binding"/>
    <property type="evidence" value="ECO:0007669"/>
    <property type="project" value="UniProtKB-KW"/>
</dbReference>
<dbReference type="PaxDb" id="3218-PP1S70_17V6.1"/>
<feature type="region of interest" description="Disordered" evidence="6">
    <location>
        <begin position="130"/>
        <end position="150"/>
    </location>
</feature>
<evidence type="ECO:0000313" key="10">
    <source>
        <dbReference type="EnsemblPlants" id="PAC:32972562.CDS.1"/>
    </source>
</evidence>
<keyword evidence="4" id="KW-0804">Transcription</keyword>
<evidence type="ECO:0000256" key="5">
    <source>
        <dbReference type="ARBA" id="ARBA00023242"/>
    </source>
</evidence>
<dbReference type="EnsemblPlants" id="Pp3c12_15970V3.1">
    <property type="protein sequence ID" value="PAC:32974392.CDS.1"/>
    <property type="gene ID" value="Pp3c12_15970"/>
</dbReference>
<evidence type="ECO:0000256" key="3">
    <source>
        <dbReference type="ARBA" id="ARBA00023125"/>
    </source>
</evidence>
<evidence type="ECO:0000256" key="1">
    <source>
        <dbReference type="ARBA" id="ARBA00004123"/>
    </source>
</evidence>
<dbReference type="Gene3D" id="3.30.730.10">
    <property type="entry name" value="AP2/ERF domain"/>
    <property type="match status" value="2"/>
</dbReference>
<dbReference type="AlphaFoldDB" id="A0A2K1JR06"/>
<evidence type="ECO:0000256" key="6">
    <source>
        <dbReference type="SAM" id="MobiDB-lite"/>
    </source>
</evidence>
<dbReference type="Gramene" id="Pp3c12_16100V3.1">
    <property type="protein sequence ID" value="PAC:32972562.CDS.1"/>
    <property type="gene ID" value="Pp3c12_16100"/>
</dbReference>
<feature type="domain" description="AP2/ERF" evidence="7">
    <location>
        <begin position="175"/>
        <end position="247"/>
    </location>
</feature>
<dbReference type="InParanoid" id="A0A2K1JR06"/>
<sequence>MQDHVDIMVLLDEIAAEWEWRLDQEHTLCSRLLDVQTQLDDEDQSWAYAPPEVGFGNDAEVQLGGEMEEQCMISVEDFALEQEWQLENDQQPLPESTLDVLHASFDEHQCMITVEDFALELEWQLENEQQASSEGSLDVLHAGSNPEDASSVCKPIEPAGVPTTQPPRHVLPPSQAIGVTYHQKNRNWEAHLWIKDKQLNKRKKKGLQVFLGNFETKDEAKTAHDLAALKYDVSETKKGKPYPLNFPEHTHALYMRDHADWSTRDFVWKIRRFSYKFSKGKSRLKGVSIRKWKRTQLCYEAKITQLQSDGEKRTFDLGRYASEEDAGKAYDRALLFLKGDDSDCVTNFRPSSYSLQEIEEAGRRLQNSN</sequence>
<evidence type="ECO:0000313" key="8">
    <source>
        <dbReference type="EMBL" id="PNR43966.1"/>
    </source>
</evidence>
<dbReference type="PANTHER" id="PTHR32467:SF172">
    <property type="entry name" value="OS09G0423800 PROTEIN"/>
    <property type="match status" value="1"/>
</dbReference>
<dbReference type="InterPro" id="IPR001471">
    <property type="entry name" value="AP2/ERF_dom"/>
</dbReference>
<dbReference type="SMART" id="SM00380">
    <property type="entry name" value="AP2"/>
    <property type="match status" value="2"/>
</dbReference>
<dbReference type="InterPro" id="IPR016177">
    <property type="entry name" value="DNA-bd_dom_sf"/>
</dbReference>
<dbReference type="Gramene" id="Pp3c12_15970V3.1">
    <property type="protein sequence ID" value="PAC:32974392.CDS.1"/>
    <property type="gene ID" value="Pp3c12_15970"/>
</dbReference>
<name>A0A2K1JR06_PHYPA</name>
<dbReference type="EMBL" id="ABEU02000012">
    <property type="protein sequence ID" value="PNR43967.1"/>
    <property type="molecule type" value="Genomic_DNA"/>
</dbReference>
<reference evidence="9 11" key="1">
    <citation type="journal article" date="2008" name="Science">
        <title>The Physcomitrella genome reveals evolutionary insights into the conquest of land by plants.</title>
        <authorList>
            <person name="Rensing S."/>
            <person name="Lang D."/>
            <person name="Zimmer A."/>
            <person name="Terry A."/>
            <person name="Salamov A."/>
            <person name="Shapiro H."/>
            <person name="Nishiyama T."/>
            <person name="Perroud P.-F."/>
            <person name="Lindquist E."/>
            <person name="Kamisugi Y."/>
            <person name="Tanahashi T."/>
            <person name="Sakakibara K."/>
            <person name="Fujita T."/>
            <person name="Oishi K."/>
            <person name="Shin-I T."/>
            <person name="Kuroki Y."/>
            <person name="Toyoda A."/>
            <person name="Suzuki Y."/>
            <person name="Hashimoto A."/>
            <person name="Yamaguchi K."/>
            <person name="Sugano A."/>
            <person name="Kohara Y."/>
            <person name="Fujiyama A."/>
            <person name="Anterola A."/>
            <person name="Aoki S."/>
            <person name="Ashton N."/>
            <person name="Barbazuk W.B."/>
            <person name="Barker E."/>
            <person name="Bennetzen J."/>
            <person name="Bezanilla M."/>
            <person name="Blankenship R."/>
            <person name="Cho S.H."/>
            <person name="Dutcher S."/>
            <person name="Estelle M."/>
            <person name="Fawcett J.A."/>
            <person name="Gundlach H."/>
            <person name="Hanada K."/>
            <person name="Heyl A."/>
            <person name="Hicks K.A."/>
            <person name="Hugh J."/>
            <person name="Lohr M."/>
            <person name="Mayer K."/>
            <person name="Melkozernov A."/>
            <person name="Murata T."/>
            <person name="Nelson D."/>
            <person name="Pils B."/>
            <person name="Prigge M."/>
            <person name="Reiss B."/>
            <person name="Renner T."/>
            <person name="Rombauts S."/>
            <person name="Rushton P."/>
            <person name="Sanderfoot A."/>
            <person name="Schween G."/>
            <person name="Shiu S.-H."/>
            <person name="Stueber K."/>
            <person name="Theodoulou F.L."/>
            <person name="Tu H."/>
            <person name="Van de Peer Y."/>
            <person name="Verrier P.J."/>
            <person name="Waters E."/>
            <person name="Wood A."/>
            <person name="Yang L."/>
            <person name="Cove D."/>
            <person name="Cuming A."/>
            <person name="Hasebe M."/>
            <person name="Lucas S."/>
            <person name="Mishler D.B."/>
            <person name="Reski R."/>
            <person name="Grigoriev I."/>
            <person name="Quatrano R.S."/>
            <person name="Boore J.L."/>
        </authorList>
    </citation>
    <scope>NUCLEOTIDE SEQUENCE [LARGE SCALE GENOMIC DNA]</scope>
    <source>
        <strain evidence="10 11">cv. Gransden 2004</strain>
    </source>
</reference>
<dbReference type="EMBL" id="ABEU02000012">
    <property type="protein sequence ID" value="PNR43966.1"/>
    <property type="molecule type" value="Genomic_DNA"/>
</dbReference>
<dbReference type="GO" id="GO:0003700">
    <property type="term" value="F:DNA-binding transcription factor activity"/>
    <property type="evidence" value="ECO:0007669"/>
    <property type="project" value="InterPro"/>
</dbReference>
<feature type="domain" description="AP2/ERF" evidence="7">
    <location>
        <begin position="283"/>
        <end position="349"/>
    </location>
</feature>
<dbReference type="SUPFAM" id="SSF54171">
    <property type="entry name" value="DNA-binding domain"/>
    <property type="match status" value="2"/>
</dbReference>
<reference evidence="10" key="3">
    <citation type="submission" date="2020-12" db="UniProtKB">
        <authorList>
            <consortium name="EnsemblPlants"/>
        </authorList>
    </citation>
    <scope>IDENTIFICATION</scope>
</reference>
<organism evidence="9">
    <name type="scientific">Physcomitrium patens</name>
    <name type="common">Spreading-leaved earth moss</name>
    <name type="synonym">Physcomitrella patens</name>
    <dbReference type="NCBI Taxonomy" id="3218"/>
    <lineage>
        <taxon>Eukaryota</taxon>
        <taxon>Viridiplantae</taxon>
        <taxon>Streptophyta</taxon>
        <taxon>Embryophyta</taxon>
        <taxon>Bryophyta</taxon>
        <taxon>Bryophytina</taxon>
        <taxon>Bryopsida</taxon>
        <taxon>Funariidae</taxon>
        <taxon>Funariales</taxon>
        <taxon>Funariaceae</taxon>
        <taxon>Physcomitrium</taxon>
    </lineage>
</organism>
<evidence type="ECO:0000256" key="4">
    <source>
        <dbReference type="ARBA" id="ARBA00023163"/>
    </source>
</evidence>
<dbReference type="PROSITE" id="PS51032">
    <property type="entry name" value="AP2_ERF"/>
    <property type="match status" value="2"/>
</dbReference>
<keyword evidence="3" id="KW-0238">DNA-binding</keyword>
<dbReference type="InterPro" id="IPR036955">
    <property type="entry name" value="AP2/ERF_dom_sf"/>
</dbReference>
<dbReference type="Proteomes" id="UP000006727">
    <property type="component" value="Chromosome 12"/>
</dbReference>
<evidence type="ECO:0000313" key="9">
    <source>
        <dbReference type="EMBL" id="PNR43967.1"/>
    </source>
</evidence>
<evidence type="ECO:0000256" key="2">
    <source>
        <dbReference type="ARBA" id="ARBA00023015"/>
    </source>
</evidence>
<comment type="subcellular location">
    <subcellularLocation>
        <location evidence="1">Nucleus</location>
    </subcellularLocation>
</comment>
<dbReference type="GO" id="GO:0005634">
    <property type="term" value="C:nucleus"/>
    <property type="evidence" value="ECO:0007669"/>
    <property type="project" value="UniProtKB-SubCell"/>
</dbReference>
<protein>
    <recommendedName>
        <fullName evidence="7">AP2/ERF domain-containing protein</fullName>
    </recommendedName>
</protein>
<dbReference type="PANTHER" id="PTHR32467">
    <property type="entry name" value="AP2-LIKE ETHYLENE-RESPONSIVE TRANSCRIPTION FACTOR"/>
    <property type="match status" value="1"/>
</dbReference>
<evidence type="ECO:0000313" key="11">
    <source>
        <dbReference type="Proteomes" id="UP000006727"/>
    </source>
</evidence>
<dbReference type="EnsemblPlants" id="Pp3c12_16100V3.1">
    <property type="protein sequence ID" value="PAC:32972562.CDS.1"/>
    <property type="gene ID" value="Pp3c12_16100"/>
</dbReference>
<evidence type="ECO:0000259" key="7">
    <source>
        <dbReference type="PROSITE" id="PS51032"/>
    </source>
</evidence>
<accession>A0A2K1JR06</accession>
<keyword evidence="5" id="KW-0539">Nucleus</keyword>